<comment type="caution">
    <text evidence="1">The sequence shown here is derived from an EMBL/GenBank/DDBJ whole genome shotgun (WGS) entry which is preliminary data.</text>
</comment>
<dbReference type="EMBL" id="LRQG01000037">
    <property type="protein sequence ID" value="KXA42364.1"/>
    <property type="molecule type" value="Genomic_DNA"/>
</dbReference>
<dbReference type="Proteomes" id="UP000070533">
    <property type="component" value="Unassembled WGS sequence"/>
</dbReference>
<sequence>MQKVSFRELIGKVLRIKIQSSDNQSVTKLKRLLSIVKNFYVHWSWDVGGSKGRIGHKTVGFTPSSGEMAAPTAFR</sequence>
<protein>
    <submittedName>
        <fullName evidence="1">Uncharacterized protein</fullName>
    </submittedName>
</protein>
<keyword evidence="2" id="KW-1185">Reference proteome</keyword>
<gene>
    <name evidence="1" type="ORF">HMPREF3226_00721</name>
</gene>
<dbReference type="PATRIC" id="fig|28128.5.peg.728"/>
<name>A0A133QHM8_9BACT</name>
<accession>A0A133QHM8</accession>
<proteinExistence type="predicted"/>
<dbReference type="AlphaFoldDB" id="A0A133QHM8"/>
<reference evidence="2" key="1">
    <citation type="submission" date="2016-01" db="EMBL/GenBank/DDBJ databases">
        <authorList>
            <person name="Mitreva M."/>
            <person name="Pepin K.H."/>
            <person name="Mihindukulasuriya K.A."/>
            <person name="Fulton R."/>
            <person name="Fronick C."/>
            <person name="O'Laughlin M."/>
            <person name="Miner T."/>
            <person name="Herter B."/>
            <person name="Rosa B.A."/>
            <person name="Cordes M."/>
            <person name="Tomlinson C."/>
            <person name="Wollam A."/>
            <person name="Palsikar V.B."/>
            <person name="Mardis E.R."/>
            <person name="Wilson R.K."/>
        </authorList>
    </citation>
    <scope>NUCLEOTIDE SEQUENCE [LARGE SCALE GENOMIC DNA]</scope>
    <source>
        <strain evidence="2">MJR7716</strain>
    </source>
</reference>
<evidence type="ECO:0000313" key="2">
    <source>
        <dbReference type="Proteomes" id="UP000070533"/>
    </source>
</evidence>
<organism evidence="1 2">
    <name type="scientific">Prevotella corporis</name>
    <dbReference type="NCBI Taxonomy" id="28128"/>
    <lineage>
        <taxon>Bacteria</taxon>
        <taxon>Pseudomonadati</taxon>
        <taxon>Bacteroidota</taxon>
        <taxon>Bacteroidia</taxon>
        <taxon>Bacteroidales</taxon>
        <taxon>Prevotellaceae</taxon>
        <taxon>Prevotella</taxon>
    </lineage>
</organism>
<evidence type="ECO:0000313" key="1">
    <source>
        <dbReference type="EMBL" id="KXA42364.1"/>
    </source>
</evidence>